<dbReference type="InterPro" id="IPR055650">
    <property type="entry name" value="DUF7226"/>
</dbReference>
<comment type="caution">
    <text evidence="4">The sequence shown here is derived from an EMBL/GenBank/DDBJ whole genome shotgun (WGS) entry which is preliminary data.</text>
</comment>
<dbReference type="RefSeq" id="WP_121523854.1">
    <property type="nucleotide sequence ID" value="NZ_RCHR01000004.1"/>
</dbReference>
<dbReference type="InterPro" id="IPR054265">
    <property type="entry name" value="DUF6996"/>
</dbReference>
<keyword evidence="4" id="KW-0648">Protein biosynthesis</keyword>
<sequence length="430" mass="50763">MAQTKNDKAWNKIFKEYNILVEIDKDGYYIIEASSIRKYREPRLMCKFDHENNLPDIFKENNLSILPISRSKYIIGSFQMFADVTYKKMEPVELNIPYTIQTIDAKNLYSESSSLHFAYHSGMIDDFLGEETKHTVSNRMGSGKFKFRIWNGVGHTLINVESAQIEIDGGYEGRTKFAVIEAKNETVTDFNVRQLFYPYRVWKNKIDKDVVPVFFTYSNDKFSFFMYEFSNEETFNSFKLIKQKDYIIPHESITIKDIDAVVQNATEFVPEPEVPFPQADKFKKVVDLLGFLYDRDINKQEISDLFDFHKRQSDYYANSCIYLGLAESYSLGKDTYIALNEEGRRVMELPFRQKYLTLAEKILQHKIFKEIYDETVKIESTKKKGRKIVPTHFIISRMKYHKLYHISKESTFGRRASTIRGWVRWIRELP</sequence>
<keyword evidence="4" id="KW-0251">Elongation factor</keyword>
<evidence type="ECO:0000313" key="5">
    <source>
        <dbReference type="Proteomes" id="UP000270219"/>
    </source>
</evidence>
<name>A0A498D501_9BACI</name>
<evidence type="ECO:0000313" key="4">
    <source>
        <dbReference type="EMBL" id="RLL43926.1"/>
    </source>
</evidence>
<dbReference type="Pfam" id="PF23871">
    <property type="entry name" value="DUF7226"/>
    <property type="match status" value="1"/>
</dbReference>
<feature type="domain" description="DUF6996" evidence="1">
    <location>
        <begin position="7"/>
        <end position="75"/>
    </location>
</feature>
<proteinExistence type="predicted"/>
<dbReference type="AlphaFoldDB" id="A0A498D501"/>
<dbReference type="EMBL" id="RCHR01000004">
    <property type="protein sequence ID" value="RLL43926.1"/>
    <property type="molecule type" value="Genomic_DNA"/>
</dbReference>
<dbReference type="GO" id="GO:0003746">
    <property type="term" value="F:translation elongation factor activity"/>
    <property type="evidence" value="ECO:0007669"/>
    <property type="project" value="UniProtKB-KW"/>
</dbReference>
<organism evidence="4 5">
    <name type="scientific">Oceanobacillus piezotolerans</name>
    <dbReference type="NCBI Taxonomy" id="2448030"/>
    <lineage>
        <taxon>Bacteria</taxon>
        <taxon>Bacillati</taxon>
        <taxon>Bacillota</taxon>
        <taxon>Bacilli</taxon>
        <taxon>Bacillales</taxon>
        <taxon>Bacillaceae</taxon>
        <taxon>Oceanobacillus</taxon>
    </lineage>
</organism>
<dbReference type="Pfam" id="PF22515">
    <property type="entry name" value="DUF6996"/>
    <property type="match status" value="1"/>
</dbReference>
<keyword evidence="5" id="KW-1185">Reference proteome</keyword>
<dbReference type="OrthoDB" id="9774819at2"/>
<dbReference type="InterPro" id="IPR054266">
    <property type="entry name" value="DUF6997"/>
</dbReference>
<evidence type="ECO:0000259" key="3">
    <source>
        <dbReference type="Pfam" id="PF23871"/>
    </source>
</evidence>
<dbReference type="Proteomes" id="UP000270219">
    <property type="component" value="Unassembled WGS sequence"/>
</dbReference>
<evidence type="ECO:0000259" key="1">
    <source>
        <dbReference type="Pfam" id="PF22515"/>
    </source>
</evidence>
<gene>
    <name evidence="4" type="ORF">D8M04_13560</name>
</gene>
<reference evidence="4 5" key="1">
    <citation type="submission" date="2018-10" db="EMBL/GenBank/DDBJ databases">
        <title>Oceanobacillus sp. YLB-02 draft genome.</title>
        <authorList>
            <person name="Yu L."/>
        </authorList>
    </citation>
    <scope>NUCLEOTIDE SEQUENCE [LARGE SCALE GENOMIC DNA]</scope>
    <source>
        <strain evidence="4 5">YLB-02</strain>
    </source>
</reference>
<dbReference type="Pfam" id="PF22518">
    <property type="entry name" value="DUF6997"/>
    <property type="match status" value="1"/>
</dbReference>
<accession>A0A498D501</accession>
<protein>
    <submittedName>
        <fullName evidence="4">Translation elongation factor</fullName>
    </submittedName>
</protein>
<feature type="domain" description="DUF7226" evidence="3">
    <location>
        <begin position="284"/>
        <end position="429"/>
    </location>
</feature>
<feature type="domain" description="DUF6997" evidence="2">
    <location>
        <begin position="76"/>
        <end position="247"/>
    </location>
</feature>
<evidence type="ECO:0000259" key="2">
    <source>
        <dbReference type="Pfam" id="PF22518"/>
    </source>
</evidence>